<gene>
    <name evidence="1" type="ORF">J0M35_12145</name>
</gene>
<organism evidence="1 2">
    <name type="scientific">Candidatus Obscuribacter phosphatis</name>
    <dbReference type="NCBI Taxonomy" id="1906157"/>
    <lineage>
        <taxon>Bacteria</taxon>
        <taxon>Bacillati</taxon>
        <taxon>Candidatus Melainabacteria</taxon>
        <taxon>Candidatus Obscuribacterales</taxon>
        <taxon>Candidatus Obscuribacteraceae</taxon>
        <taxon>Candidatus Obscuribacter</taxon>
    </lineage>
</organism>
<dbReference type="EMBL" id="JAFLCK010000016">
    <property type="protein sequence ID" value="MBN8661109.1"/>
    <property type="molecule type" value="Genomic_DNA"/>
</dbReference>
<sequence length="318" mass="36219">MKAIEAIERIETTNSELALFSQREARKFDKNHGLNFPDTNTYSFHILSLSTILAVFTVMLSPSPSSASKLEASKLEARKLESSKQRQLGKTELPKREKTTTVWKLYQKGDFMGDRELYVSKDGYMAVYTKAKYTITSRTPEWKITFYNTTRKTIYSTTIAQSKKNFGLRSRFAKESFFPAKYHLEDGPKQTIAGQKCSSIFCVADKNIGKTQQKTDVERSAFYISDEIPMAPQMTDYFGQTWTPELCKRQSLRIVTWDYAGRQKTKIETVKIEKLELPVSVFDPPPGLQAVKSEDQVMLGNDLINDIVDDLGKGFGNK</sequence>
<protein>
    <recommendedName>
        <fullName evidence="3">DUF4412 domain-containing protein</fullName>
    </recommendedName>
</protein>
<accession>A0A8J7P7U0</accession>
<evidence type="ECO:0000313" key="2">
    <source>
        <dbReference type="Proteomes" id="UP000664277"/>
    </source>
</evidence>
<name>A0A8J7P7U0_9BACT</name>
<evidence type="ECO:0000313" key="1">
    <source>
        <dbReference type="EMBL" id="MBN8661109.1"/>
    </source>
</evidence>
<dbReference type="AlphaFoldDB" id="A0A8J7P7U0"/>
<dbReference type="Proteomes" id="UP000664277">
    <property type="component" value="Unassembled WGS sequence"/>
</dbReference>
<proteinExistence type="predicted"/>
<evidence type="ECO:0008006" key="3">
    <source>
        <dbReference type="Google" id="ProtNLM"/>
    </source>
</evidence>
<reference evidence="1" key="1">
    <citation type="submission" date="2021-02" db="EMBL/GenBank/DDBJ databases">
        <title>Genome-Resolved Metagenomics of a Microbial Community Performing Photosynthetic Biological Nutrient Removal.</title>
        <authorList>
            <person name="Mcdaniel E.A."/>
        </authorList>
    </citation>
    <scope>NUCLEOTIDE SEQUENCE</scope>
    <source>
        <strain evidence="1">UWPOB_OBS1</strain>
    </source>
</reference>
<comment type="caution">
    <text evidence="1">The sequence shown here is derived from an EMBL/GenBank/DDBJ whole genome shotgun (WGS) entry which is preliminary data.</text>
</comment>